<protein>
    <submittedName>
        <fullName evidence="1">Uncharacterized protein</fullName>
    </submittedName>
</protein>
<organism evidence="1 2">
    <name type="scientific">Phlebiopsis gigantea (strain 11061_1 CR5-6)</name>
    <name type="common">White-rot fungus</name>
    <name type="synonym">Peniophora gigantea</name>
    <dbReference type="NCBI Taxonomy" id="745531"/>
    <lineage>
        <taxon>Eukaryota</taxon>
        <taxon>Fungi</taxon>
        <taxon>Dikarya</taxon>
        <taxon>Basidiomycota</taxon>
        <taxon>Agaricomycotina</taxon>
        <taxon>Agaricomycetes</taxon>
        <taxon>Polyporales</taxon>
        <taxon>Phanerochaetaceae</taxon>
        <taxon>Phlebiopsis</taxon>
    </lineage>
</organism>
<gene>
    <name evidence="1" type="ORF">PHLGIDRAFT_252670</name>
</gene>
<dbReference type="EMBL" id="KN840629">
    <property type="protein sequence ID" value="KIP03174.1"/>
    <property type="molecule type" value="Genomic_DNA"/>
</dbReference>
<reference evidence="1 2" key="1">
    <citation type="journal article" date="2014" name="PLoS Genet.">
        <title>Analysis of the Phlebiopsis gigantea genome, transcriptome and secretome provides insight into its pioneer colonization strategies of wood.</title>
        <authorList>
            <person name="Hori C."/>
            <person name="Ishida T."/>
            <person name="Igarashi K."/>
            <person name="Samejima M."/>
            <person name="Suzuki H."/>
            <person name="Master E."/>
            <person name="Ferreira P."/>
            <person name="Ruiz-Duenas F.J."/>
            <person name="Held B."/>
            <person name="Canessa P."/>
            <person name="Larrondo L.F."/>
            <person name="Schmoll M."/>
            <person name="Druzhinina I.S."/>
            <person name="Kubicek C.P."/>
            <person name="Gaskell J.A."/>
            <person name="Kersten P."/>
            <person name="St John F."/>
            <person name="Glasner J."/>
            <person name="Sabat G."/>
            <person name="Splinter BonDurant S."/>
            <person name="Syed K."/>
            <person name="Yadav J."/>
            <person name="Mgbeahuruike A.C."/>
            <person name="Kovalchuk A."/>
            <person name="Asiegbu F.O."/>
            <person name="Lackner G."/>
            <person name="Hoffmeister D."/>
            <person name="Rencoret J."/>
            <person name="Gutierrez A."/>
            <person name="Sun H."/>
            <person name="Lindquist E."/>
            <person name="Barry K."/>
            <person name="Riley R."/>
            <person name="Grigoriev I.V."/>
            <person name="Henrissat B."/>
            <person name="Kues U."/>
            <person name="Berka R.M."/>
            <person name="Martinez A.T."/>
            <person name="Covert S.F."/>
            <person name="Blanchette R.A."/>
            <person name="Cullen D."/>
        </authorList>
    </citation>
    <scope>NUCLEOTIDE SEQUENCE [LARGE SCALE GENOMIC DNA]</scope>
    <source>
        <strain evidence="1 2">11061_1 CR5-6</strain>
    </source>
</reference>
<dbReference type="Proteomes" id="UP000053257">
    <property type="component" value="Unassembled WGS sequence"/>
</dbReference>
<name>A0A0C3NEU7_PHLG1</name>
<dbReference type="OrthoDB" id="2745898at2759"/>
<proteinExistence type="predicted"/>
<dbReference type="AlphaFoldDB" id="A0A0C3NEU7"/>
<evidence type="ECO:0000313" key="1">
    <source>
        <dbReference type="EMBL" id="KIP03174.1"/>
    </source>
</evidence>
<sequence>MPQRHVRDLTITADGPTPKKEPVVTMQELLKLLLQIPALQVLNLHGLALEYDHETLTPRRQPLERLALKFVCGIGTREGLISALLSICSPRALCLTQLSFDTTNPQVTWPIPHISGITTLTLRARWSVAQFLEIFKQGAVQDLRVSCYVTSDVQALGDFLAEAGHQLKRFSIDLTDFIMRTPNPLEEDIRRLHLTHMTSLTELTLRFSFLAEPWSSLPFNASMLRLGSRLIASAPPALHTIAFSVQLDGQAATEDEYLRPFGQRLDADLQWLNSVDKERPALRRVVWKWRGMGRQSKWSLEQRVQLKRSLAGLLRGQFASLDKGDLLVLQKSDDEP</sequence>
<accession>A0A0C3NEU7</accession>
<keyword evidence="2" id="KW-1185">Reference proteome</keyword>
<dbReference type="HOGENOM" id="CLU_826688_0_0_1"/>
<evidence type="ECO:0000313" key="2">
    <source>
        <dbReference type="Proteomes" id="UP000053257"/>
    </source>
</evidence>